<dbReference type="RefSeq" id="XP_025473570.1">
    <property type="nucleotide sequence ID" value="XM_025620013.1"/>
</dbReference>
<gene>
    <name evidence="1" type="ORF">BO87DRAFT_323054</name>
</gene>
<evidence type="ECO:0000313" key="1">
    <source>
        <dbReference type="EMBL" id="PYH28092.1"/>
    </source>
</evidence>
<sequence>LWHQRLGHPDKKVIKYLKEITLNIHLSDLFKSDEFDLYETCHIVNTNKQISRRPIQTKQISFNCLY</sequence>
<name>A0A318YRP2_ASPNB</name>
<dbReference type="EMBL" id="KZ821598">
    <property type="protein sequence ID" value="PYH28092.1"/>
    <property type="molecule type" value="Genomic_DNA"/>
</dbReference>
<evidence type="ECO:0000313" key="2">
    <source>
        <dbReference type="Proteomes" id="UP000247647"/>
    </source>
</evidence>
<keyword evidence="2" id="KW-1185">Reference proteome</keyword>
<accession>A0A318YRP2</accession>
<feature type="non-terminal residue" evidence="1">
    <location>
        <position position="1"/>
    </location>
</feature>
<dbReference type="AlphaFoldDB" id="A0A318YRP2"/>
<reference evidence="1" key="1">
    <citation type="submission" date="2016-12" db="EMBL/GenBank/DDBJ databases">
        <title>The genomes of Aspergillus section Nigri reveals drivers in fungal speciation.</title>
        <authorList>
            <consortium name="DOE Joint Genome Institute"/>
            <person name="Vesth T.C."/>
            <person name="Nybo J."/>
            <person name="Theobald S."/>
            <person name="Brandl J."/>
            <person name="Frisvad J.C."/>
            <person name="Nielsen K.F."/>
            <person name="Lyhne E.K."/>
            <person name="Kogle M.E."/>
            <person name="Kuo A."/>
            <person name="Riley R."/>
            <person name="Clum A."/>
            <person name="Nolan M."/>
            <person name="Lipzen A."/>
            <person name="Salamov A."/>
            <person name="Henrissat B."/>
            <person name="Wiebenga A."/>
            <person name="De Vries R.P."/>
            <person name="Grigoriev I.V."/>
            <person name="Mortensen U.H."/>
            <person name="Andersen M.R."/>
            <person name="Baker S.E."/>
        </authorList>
    </citation>
    <scope>NUCLEOTIDE SEQUENCE [LARGE SCALE GENOMIC DNA]</scope>
    <source>
        <strain evidence="1">CBS 115656</strain>
    </source>
</reference>
<evidence type="ECO:0008006" key="3">
    <source>
        <dbReference type="Google" id="ProtNLM"/>
    </source>
</evidence>
<organism evidence="1 2">
    <name type="scientific">Aspergillus neoniger (strain CBS 115656)</name>
    <dbReference type="NCBI Taxonomy" id="1448310"/>
    <lineage>
        <taxon>Eukaryota</taxon>
        <taxon>Fungi</taxon>
        <taxon>Dikarya</taxon>
        <taxon>Ascomycota</taxon>
        <taxon>Pezizomycotina</taxon>
        <taxon>Eurotiomycetes</taxon>
        <taxon>Eurotiomycetidae</taxon>
        <taxon>Eurotiales</taxon>
        <taxon>Aspergillaceae</taxon>
        <taxon>Aspergillus</taxon>
        <taxon>Aspergillus subgen. Circumdati</taxon>
    </lineage>
</organism>
<proteinExistence type="predicted"/>
<dbReference type="OrthoDB" id="2663223at2759"/>
<protein>
    <recommendedName>
        <fullName evidence="3">GAG-pre-integrase domain-containing protein</fullName>
    </recommendedName>
</protein>
<dbReference type="GeneID" id="37122469"/>
<dbReference type="Proteomes" id="UP000247647">
    <property type="component" value="Unassembled WGS sequence"/>
</dbReference>